<evidence type="ECO:0000256" key="1">
    <source>
        <dbReference type="SAM" id="Phobius"/>
    </source>
</evidence>
<evidence type="ECO:0000313" key="2">
    <source>
        <dbReference type="EMBL" id="PIH04550.1"/>
    </source>
</evidence>
<reference evidence="2 3" key="1">
    <citation type="submission" date="2017-10" db="EMBL/GenBank/DDBJ databases">
        <title>Reclassification of Eubacterium combesii and discrepancies in the nomenclature of botulinum neurotoxin producing clostridia. Request for an Opinion.</title>
        <authorList>
            <person name="Dobritsa A.P."/>
            <person name="Kutumbaka K.K."/>
            <person name="Samadpour M."/>
        </authorList>
    </citation>
    <scope>NUCLEOTIDE SEQUENCE [LARGE SCALE GENOMIC DNA]</scope>
    <source>
        <strain evidence="2 3">DSM 20696</strain>
    </source>
</reference>
<feature type="transmembrane region" description="Helical" evidence="1">
    <location>
        <begin position="6"/>
        <end position="28"/>
    </location>
</feature>
<keyword evidence="1" id="KW-1133">Transmembrane helix</keyword>
<dbReference type="EMBL" id="PEIK01000005">
    <property type="protein sequence ID" value="PIH04550.1"/>
    <property type="molecule type" value="Genomic_DNA"/>
</dbReference>
<dbReference type="AlphaFoldDB" id="A0A2G7HHG2"/>
<name>A0A2G7HHG2_9CLOT</name>
<evidence type="ECO:0000313" key="3">
    <source>
        <dbReference type="Proteomes" id="UP000231322"/>
    </source>
</evidence>
<dbReference type="Proteomes" id="UP000231322">
    <property type="component" value="Unassembled WGS sequence"/>
</dbReference>
<organism evidence="2 3">
    <name type="scientific">Clostridium combesii</name>
    <dbReference type="NCBI Taxonomy" id="39481"/>
    <lineage>
        <taxon>Bacteria</taxon>
        <taxon>Bacillati</taxon>
        <taxon>Bacillota</taxon>
        <taxon>Clostridia</taxon>
        <taxon>Eubacteriales</taxon>
        <taxon>Clostridiaceae</taxon>
        <taxon>Clostridium</taxon>
    </lineage>
</organism>
<keyword evidence="3" id="KW-1185">Reference proteome</keyword>
<feature type="transmembrane region" description="Helical" evidence="1">
    <location>
        <begin position="122"/>
        <end position="142"/>
    </location>
</feature>
<keyword evidence="1" id="KW-0472">Membrane</keyword>
<dbReference type="RefSeq" id="WP_076230706.1">
    <property type="nucleotide sequence ID" value="NZ_PEIK01000005.1"/>
</dbReference>
<sequence>MFKLSILEFFLIAIPESFIFIMGIYFLSKRFFDKKRLIIMSLLSAVEIYWVRMLPIHFGVHIGINIIFLILLSANIGKISIKDAISYNMVMMIILSTSEFIGIFVLYNVFKINMSLIKPRSLIKIIYFIPSFTLFVFSVFTMNKFINREE</sequence>
<feature type="transmembrane region" description="Helical" evidence="1">
    <location>
        <begin position="84"/>
        <end position="110"/>
    </location>
</feature>
<feature type="transmembrane region" description="Helical" evidence="1">
    <location>
        <begin position="49"/>
        <end position="72"/>
    </location>
</feature>
<keyword evidence="1" id="KW-0812">Transmembrane</keyword>
<accession>A0A2G7HHG2</accession>
<gene>
    <name evidence="2" type="ORF">CS538_08100</name>
</gene>
<protein>
    <submittedName>
        <fullName evidence="2">Uncharacterized protein</fullName>
    </submittedName>
</protein>
<proteinExistence type="predicted"/>
<comment type="caution">
    <text evidence="2">The sequence shown here is derived from an EMBL/GenBank/DDBJ whole genome shotgun (WGS) entry which is preliminary data.</text>
</comment>